<accession>A0ACA9KWG3</accession>
<evidence type="ECO:0000313" key="1">
    <source>
        <dbReference type="EMBL" id="CAG8498007.1"/>
    </source>
</evidence>
<keyword evidence="2" id="KW-1185">Reference proteome</keyword>
<protein>
    <submittedName>
        <fullName evidence="1">16250_t:CDS:1</fullName>
    </submittedName>
</protein>
<reference evidence="1" key="1">
    <citation type="submission" date="2021-06" db="EMBL/GenBank/DDBJ databases">
        <authorList>
            <person name="Kallberg Y."/>
            <person name="Tangrot J."/>
            <person name="Rosling A."/>
        </authorList>
    </citation>
    <scope>NUCLEOTIDE SEQUENCE</scope>
    <source>
        <strain evidence="1">28 12/20/2015</strain>
    </source>
</reference>
<evidence type="ECO:0000313" key="2">
    <source>
        <dbReference type="Proteomes" id="UP000789366"/>
    </source>
</evidence>
<proteinExistence type="predicted"/>
<name>A0ACA9KWG3_9GLOM</name>
<sequence length="69" mass="7845">MNLPAILILRKGSHVMYLDNTLFDHGLCNGTVDIIIELIDENTVNVIFPTSQSVITAMIRRTTKWFILN</sequence>
<dbReference type="Proteomes" id="UP000789366">
    <property type="component" value="Unassembled WGS sequence"/>
</dbReference>
<dbReference type="EMBL" id="CAJVPW010002059">
    <property type="protein sequence ID" value="CAG8498007.1"/>
    <property type="molecule type" value="Genomic_DNA"/>
</dbReference>
<organism evidence="1 2">
    <name type="scientific">Cetraspora pellucida</name>
    <dbReference type="NCBI Taxonomy" id="1433469"/>
    <lineage>
        <taxon>Eukaryota</taxon>
        <taxon>Fungi</taxon>
        <taxon>Fungi incertae sedis</taxon>
        <taxon>Mucoromycota</taxon>
        <taxon>Glomeromycotina</taxon>
        <taxon>Glomeromycetes</taxon>
        <taxon>Diversisporales</taxon>
        <taxon>Gigasporaceae</taxon>
        <taxon>Cetraspora</taxon>
    </lineage>
</organism>
<gene>
    <name evidence="1" type="ORF">SPELUC_LOCUS2874</name>
</gene>
<comment type="caution">
    <text evidence="1">The sequence shown here is derived from an EMBL/GenBank/DDBJ whole genome shotgun (WGS) entry which is preliminary data.</text>
</comment>
<feature type="non-terminal residue" evidence="1">
    <location>
        <position position="69"/>
    </location>
</feature>